<evidence type="ECO:0008006" key="4">
    <source>
        <dbReference type="Google" id="ProtNLM"/>
    </source>
</evidence>
<reference evidence="2 3" key="1">
    <citation type="submission" date="2015-02" db="EMBL/GenBank/DDBJ databases">
        <title>Draft genome sequence of Pseudomonas stutzeri NT0128 isolated from wheat (Triticum turgidum) rhizosphere.</title>
        <authorList>
            <person name="Tovi N."/>
            <person name="Frenk S."/>
            <person name="Hadar Y."/>
            <person name="Minz D."/>
        </authorList>
    </citation>
    <scope>NUCLEOTIDE SEQUENCE [LARGE SCALE GENOMIC DNA]</scope>
    <source>
        <strain evidence="2 3">NT0128</strain>
    </source>
</reference>
<protein>
    <recommendedName>
        <fullName evidence="4">Polymorphic membrane protein</fullName>
    </recommendedName>
</protein>
<dbReference type="PROSITE" id="PS51257">
    <property type="entry name" value="PROKAR_LIPOPROTEIN"/>
    <property type="match status" value="1"/>
</dbReference>
<dbReference type="OrthoDB" id="5956784at2"/>
<organism evidence="2 3">
    <name type="scientific">Stutzerimonas stutzeri</name>
    <name type="common">Pseudomonas stutzeri</name>
    <dbReference type="NCBI Taxonomy" id="316"/>
    <lineage>
        <taxon>Bacteria</taxon>
        <taxon>Pseudomonadati</taxon>
        <taxon>Pseudomonadota</taxon>
        <taxon>Gammaproteobacteria</taxon>
        <taxon>Pseudomonadales</taxon>
        <taxon>Pseudomonadaceae</taxon>
        <taxon>Stutzerimonas</taxon>
    </lineage>
</organism>
<sequence>MTRTGVIALSLVIGLAGCATPSLTNLTPSSVARSPVPLYPLRAQVDGRGNRIAHVNAVIHGAPWAMMPLPSGQHAVGYFADTCETNIPYHFSVGYQRRNWLGSGYSSTVHEKRFPEASGYVMNVTGEPVPDDCSAPVGLTLSVNSTADEVDAEPGDGICRSVSNRCTLRAAVMESNAHQGHDLIEVPSGHYVLSLTGSETADIPNDAIGDLDITDGLTLTGLGRAARNADLQVIVDAGAIDRIFDIYASSPRAVTLSYLRLENGRPMGSGGGAIWNRGNLRMDRMLLRGNTIDHELETSCAAFPSRRLCNRGAGLFNEGQALVARSTIEQNSTGRESGHAGGISNMGPTAQLYVRDSLITGNDARFWGGLLNYQGTVDILNSTFIDNRSTTGGVRAAEIGNVDGKISVRNATFSNHSQLFSHTGTGEFRLANSLVEIRAFNDMPFCSGTLISGSFNAIGGSGGGLYDFLGGCGFTPTTADEAGVRLYLGALQDNGGPTRTVALREPLEDSPYFDPIDMGGVLCPDTDQRGSPRDDRQCDPGAFEF</sequence>
<dbReference type="AlphaFoldDB" id="A0A0D9AJZ6"/>
<dbReference type="EMBL" id="JYHV01000024">
    <property type="protein sequence ID" value="KJH81014.1"/>
    <property type="molecule type" value="Genomic_DNA"/>
</dbReference>
<feature type="compositionally biased region" description="Basic and acidic residues" evidence="1">
    <location>
        <begin position="526"/>
        <end position="538"/>
    </location>
</feature>
<accession>A0A0D9AJZ6</accession>
<feature type="region of interest" description="Disordered" evidence="1">
    <location>
        <begin position="523"/>
        <end position="545"/>
    </location>
</feature>
<dbReference type="NCBIfam" id="NF041518">
    <property type="entry name" value="choice_anch_Q"/>
    <property type="match status" value="1"/>
</dbReference>
<gene>
    <name evidence="2" type="ORF">UF78_13665</name>
</gene>
<comment type="caution">
    <text evidence="2">The sequence shown here is derived from an EMBL/GenBank/DDBJ whole genome shotgun (WGS) entry which is preliminary data.</text>
</comment>
<evidence type="ECO:0000313" key="2">
    <source>
        <dbReference type="EMBL" id="KJH81014.1"/>
    </source>
</evidence>
<dbReference type="InterPro" id="IPR059226">
    <property type="entry name" value="Choice_anch_Q_dom"/>
</dbReference>
<dbReference type="PATRIC" id="fig|316.101.peg.1709"/>
<proteinExistence type="predicted"/>
<dbReference type="InterPro" id="IPR011050">
    <property type="entry name" value="Pectin_lyase_fold/virulence"/>
</dbReference>
<name>A0A0D9AJZ6_STUST</name>
<dbReference type="Proteomes" id="UP000032487">
    <property type="component" value="Unassembled WGS sequence"/>
</dbReference>
<dbReference type="SUPFAM" id="SSF51126">
    <property type="entry name" value="Pectin lyase-like"/>
    <property type="match status" value="1"/>
</dbReference>
<evidence type="ECO:0000313" key="3">
    <source>
        <dbReference type="Proteomes" id="UP000032487"/>
    </source>
</evidence>
<dbReference type="RefSeq" id="WP_045162763.1">
    <property type="nucleotide sequence ID" value="NZ_JYHV01000024.1"/>
</dbReference>
<evidence type="ECO:0000256" key="1">
    <source>
        <dbReference type="SAM" id="MobiDB-lite"/>
    </source>
</evidence>